<evidence type="ECO:0000259" key="1">
    <source>
        <dbReference type="Pfam" id="PF03551"/>
    </source>
</evidence>
<dbReference type="InterPro" id="IPR036388">
    <property type="entry name" value="WH-like_DNA-bd_sf"/>
</dbReference>
<dbReference type="PANTHER" id="PTHR33169">
    <property type="entry name" value="PADR-FAMILY TRANSCRIPTIONAL REGULATOR"/>
    <property type="match status" value="1"/>
</dbReference>
<feature type="domain" description="Transcription regulator PadR N-terminal" evidence="1">
    <location>
        <begin position="37"/>
        <end position="106"/>
    </location>
</feature>
<reference evidence="3" key="1">
    <citation type="submission" date="2016-11" db="EMBL/GenBank/DDBJ databases">
        <authorList>
            <person name="Varghese N."/>
            <person name="Submissions S."/>
        </authorList>
    </citation>
    <scope>NUCLEOTIDE SEQUENCE [LARGE SCALE GENOMIC DNA]</scope>
    <source>
        <strain evidence="3">DSM 15292</strain>
    </source>
</reference>
<dbReference type="EMBL" id="FSRC01000001">
    <property type="protein sequence ID" value="SIN66372.1"/>
    <property type="molecule type" value="Genomic_DNA"/>
</dbReference>
<sequence>MRKRKSNFPKARKKNHLTMNVANTQIQMRKGLLEFCVLHIISRGEVYTSDLIDELTQVQMIVVEGTLYPLLNRLKSASLVQYRWVESESGPPRKYYSITEEGKEFLGTLSETWTSLVNSTQEITSKN</sequence>
<dbReference type="Pfam" id="PF03551">
    <property type="entry name" value="PadR"/>
    <property type="match status" value="1"/>
</dbReference>
<dbReference type="InterPro" id="IPR036390">
    <property type="entry name" value="WH_DNA-bd_sf"/>
</dbReference>
<name>A0A1N6D6E7_9BACT</name>
<dbReference type="SUPFAM" id="SSF46785">
    <property type="entry name" value="Winged helix' DNA-binding domain"/>
    <property type="match status" value="1"/>
</dbReference>
<keyword evidence="3" id="KW-1185">Reference proteome</keyword>
<accession>A0A1N6D6E7</accession>
<evidence type="ECO:0000313" key="3">
    <source>
        <dbReference type="Proteomes" id="UP000185221"/>
    </source>
</evidence>
<dbReference type="PANTHER" id="PTHR33169:SF14">
    <property type="entry name" value="TRANSCRIPTIONAL REGULATOR RV3488"/>
    <property type="match status" value="1"/>
</dbReference>
<proteinExistence type="predicted"/>
<organism evidence="2 3">
    <name type="scientific">Algoriphagus halophilus</name>
    <dbReference type="NCBI Taxonomy" id="226505"/>
    <lineage>
        <taxon>Bacteria</taxon>
        <taxon>Pseudomonadati</taxon>
        <taxon>Bacteroidota</taxon>
        <taxon>Cytophagia</taxon>
        <taxon>Cytophagales</taxon>
        <taxon>Cyclobacteriaceae</taxon>
        <taxon>Algoriphagus</taxon>
    </lineage>
</organism>
<dbReference type="InterPro" id="IPR052509">
    <property type="entry name" value="Metal_resp_DNA-bind_regulator"/>
</dbReference>
<dbReference type="Gene3D" id="1.10.10.10">
    <property type="entry name" value="Winged helix-like DNA-binding domain superfamily/Winged helix DNA-binding domain"/>
    <property type="match status" value="1"/>
</dbReference>
<gene>
    <name evidence="2" type="ORF">SAMN05444394_0331</name>
</gene>
<evidence type="ECO:0000313" key="2">
    <source>
        <dbReference type="EMBL" id="SIN66372.1"/>
    </source>
</evidence>
<dbReference type="AlphaFoldDB" id="A0A1N6D6E7"/>
<dbReference type="InterPro" id="IPR005149">
    <property type="entry name" value="Tscrpt_reg_PadR_N"/>
</dbReference>
<protein>
    <submittedName>
        <fullName evidence="2">Transcriptional regulator, PadR family</fullName>
    </submittedName>
</protein>
<dbReference type="Proteomes" id="UP000185221">
    <property type="component" value="Unassembled WGS sequence"/>
</dbReference>